<gene>
    <name evidence="6" type="ORF">NSPZN2_40383</name>
</gene>
<dbReference type="InterPro" id="IPR002804">
    <property type="entry name" value="Archease"/>
</dbReference>
<dbReference type="RefSeq" id="WP_213043206.1">
    <property type="nucleotide sequence ID" value="NZ_CAJNBJ010000017.1"/>
</dbReference>
<dbReference type="EMBL" id="CAJNBJ010000017">
    <property type="protein sequence ID" value="CAE6773022.1"/>
    <property type="molecule type" value="Genomic_DNA"/>
</dbReference>
<dbReference type="Pfam" id="PF01951">
    <property type="entry name" value="Archease"/>
    <property type="match status" value="1"/>
</dbReference>
<name>A0ABM8RV48_9BACT</name>
<feature type="domain" description="Archease" evidence="5">
    <location>
        <begin position="5"/>
        <end position="146"/>
    </location>
</feature>
<evidence type="ECO:0000256" key="2">
    <source>
        <dbReference type="ARBA" id="ARBA00022694"/>
    </source>
</evidence>
<sequence length="146" mass="16010">MSGTFRFLDDIAMADMAFEAEGDSLSALFDAATEALLHSLADPASVTPTWRRTLDLSEPDIETLLFEWLSRLVYLKDADGVVFHRASLTLAQEPGGSAWHLHADVTGAPVDPAKQELRSDVKGVTKHLYAVTQDGNRWTARVVLDV</sequence>
<evidence type="ECO:0000313" key="6">
    <source>
        <dbReference type="EMBL" id="CAE6773022.1"/>
    </source>
</evidence>
<organism evidence="6 7">
    <name type="scientific">Nitrospira defluvii</name>
    <dbReference type="NCBI Taxonomy" id="330214"/>
    <lineage>
        <taxon>Bacteria</taxon>
        <taxon>Pseudomonadati</taxon>
        <taxon>Nitrospirota</taxon>
        <taxon>Nitrospiria</taxon>
        <taxon>Nitrospirales</taxon>
        <taxon>Nitrospiraceae</taxon>
        <taxon>Nitrospira</taxon>
    </lineage>
</organism>
<evidence type="ECO:0000256" key="4">
    <source>
        <dbReference type="ARBA" id="ARBA00022837"/>
    </source>
</evidence>
<dbReference type="PANTHER" id="PTHR12682:SF11">
    <property type="entry name" value="PROTEIN ARCHEASE"/>
    <property type="match status" value="1"/>
</dbReference>
<evidence type="ECO:0000256" key="3">
    <source>
        <dbReference type="ARBA" id="ARBA00022723"/>
    </source>
</evidence>
<dbReference type="Proteomes" id="UP000675880">
    <property type="component" value="Unassembled WGS sequence"/>
</dbReference>
<dbReference type="Gene3D" id="3.55.10.10">
    <property type="entry name" value="Archease domain"/>
    <property type="match status" value="1"/>
</dbReference>
<evidence type="ECO:0000313" key="7">
    <source>
        <dbReference type="Proteomes" id="UP000675880"/>
    </source>
</evidence>
<dbReference type="InterPro" id="IPR023572">
    <property type="entry name" value="Archease_dom"/>
</dbReference>
<keyword evidence="4" id="KW-0106">Calcium</keyword>
<keyword evidence="3" id="KW-0479">Metal-binding</keyword>
<keyword evidence="2" id="KW-0819">tRNA processing</keyword>
<evidence type="ECO:0000256" key="1">
    <source>
        <dbReference type="ARBA" id="ARBA00007963"/>
    </source>
</evidence>
<dbReference type="InterPro" id="IPR036820">
    <property type="entry name" value="Archease_dom_sf"/>
</dbReference>
<evidence type="ECO:0000259" key="5">
    <source>
        <dbReference type="Pfam" id="PF01951"/>
    </source>
</evidence>
<keyword evidence="7" id="KW-1185">Reference proteome</keyword>
<proteinExistence type="inferred from homology"/>
<comment type="similarity">
    <text evidence="1">Belongs to the archease family.</text>
</comment>
<protein>
    <submittedName>
        <fullName evidence="6">Archease</fullName>
    </submittedName>
</protein>
<reference evidence="6 7" key="1">
    <citation type="submission" date="2021-02" db="EMBL/GenBank/DDBJ databases">
        <authorList>
            <person name="Han P."/>
        </authorList>
    </citation>
    <scope>NUCLEOTIDE SEQUENCE [LARGE SCALE GENOMIC DNA]</scope>
    <source>
        <strain evidence="6">Candidatus Nitrospira sp. ZN2</strain>
    </source>
</reference>
<dbReference type="PANTHER" id="PTHR12682">
    <property type="entry name" value="ARCHEASE"/>
    <property type="match status" value="1"/>
</dbReference>
<dbReference type="SUPFAM" id="SSF69819">
    <property type="entry name" value="MTH1598-like"/>
    <property type="match status" value="1"/>
</dbReference>
<accession>A0ABM8RV48</accession>
<comment type="caution">
    <text evidence="6">The sequence shown here is derived from an EMBL/GenBank/DDBJ whole genome shotgun (WGS) entry which is preliminary data.</text>
</comment>